<dbReference type="InterPro" id="IPR011034">
    <property type="entry name" value="Formyl_transferase-like_C_sf"/>
</dbReference>
<evidence type="ECO:0000256" key="2">
    <source>
        <dbReference type="ARBA" id="ARBA00022763"/>
    </source>
</evidence>
<dbReference type="Gene3D" id="3.10.300.10">
    <property type="entry name" value="Methylpurine-DNA glycosylase (MPG)"/>
    <property type="match status" value="1"/>
</dbReference>
<dbReference type="EMBL" id="BAABKQ010000001">
    <property type="protein sequence ID" value="GAA4817050.1"/>
    <property type="molecule type" value="Genomic_DNA"/>
</dbReference>
<dbReference type="InterPro" id="IPR003180">
    <property type="entry name" value="MPG"/>
</dbReference>
<evidence type="ECO:0000313" key="6">
    <source>
        <dbReference type="EMBL" id="GAA4817050.1"/>
    </source>
</evidence>
<name>A0ABP9CSL4_9ACTN</name>
<dbReference type="PANTHER" id="PTHR10429:SF0">
    <property type="entry name" value="DNA-3-METHYLADENINE GLYCOSYLASE"/>
    <property type="match status" value="1"/>
</dbReference>
<keyword evidence="2 5" id="KW-0227">DNA damage</keyword>
<gene>
    <name evidence="6" type="ORF">GCM10023353_24480</name>
</gene>
<comment type="caution">
    <text evidence="6">The sequence shown here is derived from an EMBL/GenBank/DDBJ whole genome shotgun (WGS) entry which is preliminary data.</text>
</comment>
<evidence type="ECO:0000256" key="5">
    <source>
        <dbReference type="HAMAP-Rule" id="MF_00527"/>
    </source>
</evidence>
<accession>A0ABP9CSL4</accession>
<evidence type="ECO:0000313" key="7">
    <source>
        <dbReference type="Proteomes" id="UP001500839"/>
    </source>
</evidence>
<keyword evidence="7" id="KW-1185">Reference proteome</keyword>
<evidence type="ECO:0000256" key="4">
    <source>
        <dbReference type="ARBA" id="ARBA00023204"/>
    </source>
</evidence>
<dbReference type="RefSeq" id="WP_200175253.1">
    <property type="nucleotide sequence ID" value="NZ_BAABKQ010000001.1"/>
</dbReference>
<dbReference type="InterPro" id="IPR036995">
    <property type="entry name" value="MPG_sf"/>
</dbReference>
<organism evidence="6 7">
    <name type="scientific">Tomitella cavernea</name>
    <dbReference type="NCBI Taxonomy" id="1387982"/>
    <lineage>
        <taxon>Bacteria</taxon>
        <taxon>Bacillati</taxon>
        <taxon>Actinomycetota</taxon>
        <taxon>Actinomycetes</taxon>
        <taxon>Mycobacteriales</taxon>
        <taxon>Tomitella</taxon>
    </lineage>
</organism>
<dbReference type="Proteomes" id="UP001500839">
    <property type="component" value="Unassembled WGS sequence"/>
</dbReference>
<evidence type="ECO:0000256" key="3">
    <source>
        <dbReference type="ARBA" id="ARBA00022801"/>
    </source>
</evidence>
<protein>
    <recommendedName>
        <fullName evidence="5">Putative 3-methyladenine DNA glycosylase</fullName>
        <ecNumber evidence="5">3.2.2.-</ecNumber>
    </recommendedName>
</protein>
<dbReference type="EC" id="3.2.2.-" evidence="5"/>
<dbReference type="SUPFAM" id="SSF50486">
    <property type="entry name" value="FMT C-terminal domain-like"/>
    <property type="match status" value="1"/>
</dbReference>
<evidence type="ECO:0000256" key="1">
    <source>
        <dbReference type="ARBA" id="ARBA00009232"/>
    </source>
</evidence>
<dbReference type="CDD" id="cd00540">
    <property type="entry name" value="AAG"/>
    <property type="match status" value="1"/>
</dbReference>
<dbReference type="NCBIfam" id="TIGR00567">
    <property type="entry name" value="3mg"/>
    <property type="match status" value="1"/>
</dbReference>
<keyword evidence="3 5" id="KW-0378">Hydrolase</keyword>
<proteinExistence type="inferred from homology"/>
<reference evidence="7" key="1">
    <citation type="journal article" date="2019" name="Int. J. Syst. Evol. Microbiol.">
        <title>The Global Catalogue of Microorganisms (GCM) 10K type strain sequencing project: providing services to taxonomists for standard genome sequencing and annotation.</title>
        <authorList>
            <consortium name="The Broad Institute Genomics Platform"/>
            <consortium name="The Broad Institute Genome Sequencing Center for Infectious Disease"/>
            <person name="Wu L."/>
            <person name="Ma J."/>
        </authorList>
    </citation>
    <scope>NUCLEOTIDE SEQUENCE [LARGE SCALE GENOMIC DNA]</scope>
    <source>
        <strain evidence="7">JCM 18542</strain>
    </source>
</reference>
<dbReference type="Pfam" id="PF02245">
    <property type="entry name" value="Pur_DNA_glyco"/>
    <property type="match status" value="1"/>
</dbReference>
<comment type="similarity">
    <text evidence="1 5">Belongs to the DNA glycosylase MPG family.</text>
</comment>
<keyword evidence="4 5" id="KW-0234">DNA repair</keyword>
<dbReference type="HAMAP" id="MF_00527">
    <property type="entry name" value="3MGH"/>
    <property type="match status" value="1"/>
</dbReference>
<sequence length="205" mass="20890">MSGEAARTLLATEPLTAARALLGAHFTANGVAVRIVEVEAYRGSADPASHAYRGMTPRNRVMFGPAGHLYVYRSYGIHTCMNVSAGLEGAGWAVLLRAGEVAGGRAAAVDRRAAARTDAALGRGPGNLGSVLGIGLGDSGADLLAPGAAISLTLAPPGAVDDAAVRSGPRVGVSVNADVPWRLWLDGSPAVSTYRRSPRADPPRG</sequence>
<dbReference type="PANTHER" id="PTHR10429">
    <property type="entry name" value="DNA-3-METHYLADENINE GLYCOSYLASE"/>
    <property type="match status" value="1"/>
</dbReference>
<dbReference type="NCBIfam" id="NF002003">
    <property type="entry name" value="PRK00802.1-3"/>
    <property type="match status" value="1"/>
</dbReference>